<organism evidence="9 10">
    <name type="scientific">Plasmodium falciparum (isolate 7G8)</name>
    <dbReference type="NCBI Taxonomy" id="57266"/>
    <lineage>
        <taxon>Eukaryota</taxon>
        <taxon>Sar</taxon>
        <taxon>Alveolata</taxon>
        <taxon>Apicomplexa</taxon>
        <taxon>Aconoidasida</taxon>
        <taxon>Haemosporida</taxon>
        <taxon>Plasmodiidae</taxon>
        <taxon>Plasmodium</taxon>
        <taxon>Plasmodium (Laverania)</taxon>
    </lineage>
</organism>
<dbReference type="FunFam" id="3.90.230.10:FF:000009">
    <property type="entry name" value="xaa-Pro aminopeptidase 2"/>
    <property type="match status" value="1"/>
</dbReference>
<evidence type="ECO:0008006" key="11">
    <source>
        <dbReference type="Google" id="ProtNLM"/>
    </source>
</evidence>
<dbReference type="EMBL" id="KE123647">
    <property type="protein sequence ID" value="EUR62395.1"/>
    <property type="molecule type" value="Genomic_DNA"/>
</dbReference>
<evidence type="ECO:0000313" key="9">
    <source>
        <dbReference type="EMBL" id="EUR62395.1"/>
    </source>
</evidence>
<dbReference type="InterPro" id="IPR029149">
    <property type="entry name" value="Creatin/AminoP/Spt16_N"/>
</dbReference>
<evidence type="ECO:0000256" key="3">
    <source>
        <dbReference type="ARBA" id="ARBA00022801"/>
    </source>
</evidence>
<dbReference type="PANTHER" id="PTHR43763">
    <property type="entry name" value="XAA-PRO AMINOPEPTIDASE 1"/>
    <property type="match status" value="1"/>
</dbReference>
<dbReference type="Pfam" id="PF16188">
    <property type="entry name" value="Peptidase_M24_C"/>
    <property type="match status" value="1"/>
</dbReference>
<dbReference type="PROSITE" id="PS00491">
    <property type="entry name" value="PROLINE_PEPTIDASE"/>
    <property type="match status" value="1"/>
</dbReference>
<evidence type="ECO:0000256" key="1">
    <source>
        <dbReference type="ARBA" id="ARBA00008766"/>
    </source>
</evidence>
<sequence length="778" mass="90330">MQLNFLLFVFIFLMVFHLNIFNKGKRQNLVSAYLNHFKKSYFSGVTSGSDCVNKSEVSSDNNNNNNNNNNNKIAHNFFFKKYQRNFENNNLSENQENNKNIIYSGSNIFKNIYNTEMMSNNNTVDVNMMDNNPAARLEELRTIMKKNKIDVYILINSDEHNSEIINEKDKKIVKITNYSGADGILIVTKDKPILYVNALYELQAMNELDQNLFTLRISRIDNRDEIFETISSLEFNTIAFDGKNTSVVFYEKLRKALLNAYPKKKIVEKIIYNNNFDDVNKKDDENVLNFLVLEKSLVEIKDYPVNNKTLYIHDRKYNGACAGEKIDKLKQSLMYDIKNVDNLLLSELDEIAYLLNLRGYDYQYSPLFYSYLLFQFDREEQDFSKIVFFTTVKNLPADVKNLLEINKVIVKEYEEIVPYLRDVVIPSIPKHNDDNPDFKKYDISLSPYINLMIYKLFDRKNVLLQNSPVVKMKAVKNDVEIDNMKQAHILDGLALLQFFHWCEQKRKTKELFNETEMSLRHKVDYFRSTKKNFIFPSFSTISASGPNAAVIHYECTDKTNATIKPAIYLLDSGGQYLHGTTDVTRTTHFGEPTAEEKRIYTLVLKGHLRLRKVIFASYTNSSALDFIARENLFNNFMDYNHGTGHGVGLTLNVHEGGCSIGPVGGAPLKKNMVLSNEPGYYMKDKFGVRIENMQYVIIKEITDTTEYLSFDDLTMYPYEKKLLDFSLLTNQEIKELNEYHTTIRNTLLPLVKQSPQEYGESVEKYLIEITEPIAIHNN</sequence>
<dbReference type="Proteomes" id="UP000030688">
    <property type="component" value="Unassembled WGS sequence"/>
</dbReference>
<keyword evidence="3" id="KW-0378">Hydrolase</keyword>
<dbReference type="CDD" id="cd01085">
    <property type="entry name" value="APP"/>
    <property type="match status" value="1"/>
</dbReference>
<dbReference type="InterPro" id="IPR000587">
    <property type="entry name" value="Creatinase_N"/>
</dbReference>
<dbReference type="InterPro" id="IPR036005">
    <property type="entry name" value="Creatinase/aminopeptidase-like"/>
</dbReference>
<evidence type="ECO:0000313" key="10">
    <source>
        <dbReference type="Proteomes" id="UP000030688"/>
    </source>
</evidence>
<accession>W7F0G9</accession>
<keyword evidence="5" id="KW-0732">Signal</keyword>
<dbReference type="SUPFAM" id="SSF53092">
    <property type="entry name" value="Creatinase/prolidase N-terminal domain"/>
    <property type="match status" value="1"/>
</dbReference>
<dbReference type="InterPro" id="IPR050422">
    <property type="entry name" value="X-Pro_aminopeptidase_P"/>
</dbReference>
<proteinExistence type="inferred from homology"/>
<dbReference type="Gene3D" id="3.40.350.10">
    <property type="entry name" value="Creatinase/prolidase N-terminal domain"/>
    <property type="match status" value="2"/>
</dbReference>
<feature type="chain" id="PRO_5004892133" description="Aminopeptidase P" evidence="5">
    <location>
        <begin position="18"/>
        <end position="778"/>
    </location>
</feature>
<dbReference type="GO" id="GO:0070006">
    <property type="term" value="F:metalloaminopeptidase activity"/>
    <property type="evidence" value="ECO:0007669"/>
    <property type="project" value="InterPro"/>
</dbReference>
<feature type="signal peptide" evidence="5">
    <location>
        <begin position="1"/>
        <end position="17"/>
    </location>
</feature>
<dbReference type="InterPro" id="IPR032416">
    <property type="entry name" value="Peptidase_M24_C"/>
</dbReference>
<dbReference type="Pfam" id="PF16189">
    <property type="entry name" value="Creatinase_N_2"/>
    <property type="match status" value="1"/>
</dbReference>
<name>W7F0G9_PLAF8</name>
<dbReference type="GO" id="GO:0046872">
    <property type="term" value="F:metal ion binding"/>
    <property type="evidence" value="ECO:0007669"/>
    <property type="project" value="UniProtKB-KW"/>
</dbReference>
<dbReference type="OrthoDB" id="9995434at2759"/>
<dbReference type="PANTHER" id="PTHR43763:SF6">
    <property type="entry name" value="XAA-PRO AMINOPEPTIDASE 1"/>
    <property type="match status" value="1"/>
</dbReference>
<reference evidence="10" key="1">
    <citation type="submission" date="2007-11" db="EMBL/GenBank/DDBJ databases">
        <authorList>
            <consortium name="The Broad Institute Genome Sequencing Platform"/>
            <person name="Volkman S.K."/>
            <person name="Daily J.P."/>
            <person name="Sarr O."/>
            <person name="Ndiaye D."/>
            <person name="Ndir O."/>
            <person name="Mboup S."/>
            <person name="Lukens A."/>
            <person name="Stange-Thomann N."/>
            <person name="Mauceli E."/>
            <person name="Gnerre S."/>
            <person name="Jaffe D."/>
            <person name="Zainoun J."/>
            <person name="Wiegand R.C."/>
            <person name="Birren B."/>
            <person name="Galagan J."/>
            <person name="Lander E."/>
            <person name="Wirth D.F."/>
        </authorList>
    </citation>
    <scope>NUCLEOTIDE SEQUENCE [LARGE SCALE GENOMIC DNA]</scope>
    <source>
        <strain evidence="10">7G8</strain>
    </source>
</reference>
<comment type="similarity">
    <text evidence="1 4">Belongs to the peptidase M24B family.</text>
</comment>
<feature type="domain" description="Peptidase M24" evidence="6">
    <location>
        <begin position="483"/>
        <end position="696"/>
    </location>
</feature>
<protein>
    <recommendedName>
        <fullName evidence="11">Aminopeptidase P</fullName>
    </recommendedName>
</protein>
<dbReference type="InterPro" id="IPR001131">
    <property type="entry name" value="Peptidase_M24B_aminopep-P_CS"/>
</dbReference>
<evidence type="ECO:0000256" key="5">
    <source>
        <dbReference type="SAM" id="SignalP"/>
    </source>
</evidence>
<dbReference type="Pfam" id="PF00557">
    <property type="entry name" value="Peptidase_M24"/>
    <property type="match status" value="1"/>
</dbReference>
<dbReference type="InterPro" id="IPR033740">
    <property type="entry name" value="Pept_M24B"/>
</dbReference>
<evidence type="ECO:0000256" key="2">
    <source>
        <dbReference type="ARBA" id="ARBA00022723"/>
    </source>
</evidence>
<evidence type="ECO:0000259" key="7">
    <source>
        <dbReference type="Pfam" id="PF01321"/>
    </source>
</evidence>
<keyword evidence="2 4" id="KW-0479">Metal-binding</keyword>
<evidence type="ECO:0000259" key="6">
    <source>
        <dbReference type="Pfam" id="PF00557"/>
    </source>
</evidence>
<dbReference type="Pfam" id="PF01321">
    <property type="entry name" value="Creatinase_N"/>
    <property type="match status" value="1"/>
</dbReference>
<dbReference type="GO" id="GO:0005737">
    <property type="term" value="C:cytoplasm"/>
    <property type="evidence" value="ECO:0007669"/>
    <property type="project" value="UniProtKB-ARBA"/>
</dbReference>
<gene>
    <name evidence="9" type="ORF">PFBG_05606</name>
</gene>
<dbReference type="AlphaFoldDB" id="W7F0G9"/>
<reference evidence="9 10" key="2">
    <citation type="submission" date="2013-02" db="EMBL/GenBank/DDBJ databases">
        <title>The Genome Sequence of Plasmodium falciparum 7G8.</title>
        <authorList>
            <consortium name="The Broad Institute Genome Sequencing Platform"/>
            <consortium name="The Broad Institute Genome Sequencing Center for Infectious Disease"/>
            <person name="Neafsey D."/>
            <person name="Cheeseman I."/>
            <person name="Volkman S."/>
            <person name="Adams J."/>
            <person name="Walker B."/>
            <person name="Young S.K."/>
            <person name="Zeng Q."/>
            <person name="Gargeya S."/>
            <person name="Fitzgerald M."/>
            <person name="Haas B."/>
            <person name="Abouelleil A."/>
            <person name="Alvarado L."/>
            <person name="Arachchi H.M."/>
            <person name="Berlin A.M."/>
            <person name="Chapman S.B."/>
            <person name="Dewar J."/>
            <person name="Goldberg J."/>
            <person name="Griggs A."/>
            <person name="Gujja S."/>
            <person name="Hansen M."/>
            <person name="Howarth C."/>
            <person name="Imamovic A."/>
            <person name="Larimer J."/>
            <person name="McCowan C."/>
            <person name="Murphy C."/>
            <person name="Neiman D."/>
            <person name="Pearson M."/>
            <person name="Priest M."/>
            <person name="Roberts A."/>
            <person name="Saif S."/>
            <person name="Shea T."/>
            <person name="Sisk P."/>
            <person name="Sykes S."/>
            <person name="Wortman J."/>
            <person name="Nusbaum C."/>
            <person name="Birren B."/>
        </authorList>
    </citation>
    <scope>NUCLEOTIDE SEQUENCE [LARGE SCALE GENOMIC DNA]</scope>
    <source>
        <strain evidence="9 10">7G8</strain>
    </source>
</reference>
<feature type="domain" description="Creatinase N-terminal" evidence="7">
    <location>
        <begin position="136"/>
        <end position="259"/>
    </location>
</feature>
<feature type="domain" description="Peptidase M24 C-terminal" evidence="8">
    <location>
        <begin position="706"/>
        <end position="773"/>
    </location>
</feature>
<evidence type="ECO:0000259" key="8">
    <source>
        <dbReference type="Pfam" id="PF16188"/>
    </source>
</evidence>
<dbReference type="SUPFAM" id="SSF55920">
    <property type="entry name" value="Creatinase/aminopeptidase"/>
    <property type="match status" value="1"/>
</dbReference>
<evidence type="ECO:0000256" key="4">
    <source>
        <dbReference type="RuleBase" id="RU000590"/>
    </source>
</evidence>
<dbReference type="Gene3D" id="3.90.230.10">
    <property type="entry name" value="Creatinase/methionine aminopeptidase superfamily"/>
    <property type="match status" value="1"/>
</dbReference>
<dbReference type="InterPro" id="IPR000994">
    <property type="entry name" value="Pept_M24"/>
</dbReference>
<dbReference type="VEuPathDB" id="PlasmoDB:Pf7G8_140059600"/>